<dbReference type="RefSeq" id="WP_103658829.1">
    <property type="nucleotide sequence ID" value="NZ_JABAIN010000004.1"/>
</dbReference>
<dbReference type="AlphaFoldDB" id="A0AAE5RXU5"/>
<dbReference type="EMBL" id="JAVRAD010000004">
    <property type="protein sequence ID" value="MDX8329828.1"/>
    <property type="molecule type" value="Genomic_DNA"/>
</dbReference>
<gene>
    <name evidence="2" type="ORF">CPJ18_13215</name>
    <name evidence="1" type="ORF">RMS29_11370</name>
</gene>
<protein>
    <submittedName>
        <fullName evidence="1">Phage tail assembly chaperone</fullName>
    </submittedName>
</protein>
<dbReference type="GeneID" id="86880279"/>
<dbReference type="NCBIfam" id="TIGR02216">
    <property type="entry name" value="phage_TIGR02216"/>
    <property type="match status" value="1"/>
</dbReference>
<reference evidence="1 4" key="2">
    <citation type="journal article" date="2023" name="Phytobiomes J">
        <title>Deciphering the key players within the bacterial microbiota associated with aerial crown gall tumors on rhododendron: Insights into the gallobiome.</title>
        <authorList>
            <person name="Kuzmanovic N."/>
            <person name="Nesme J."/>
            <person name="Wolf J."/>
            <person name="Neumann-Schaal M."/>
            <person name="Petersen J."/>
            <person name="Fernandez-Gnecco G."/>
            <person name="Sproeer C."/>
            <person name="Bunk B."/>
            <person name="Overmann J."/>
            <person name="Sorensen S.J."/>
            <person name="Idczak E."/>
            <person name="Smalla K."/>
        </authorList>
    </citation>
    <scope>NUCLEOTIDE SEQUENCE [LARGE SCALE GENOMIC DNA]</scope>
    <source>
        <strain evidence="4">rho-14.1</strain>
        <strain evidence="1">Rho-14.1</strain>
    </source>
</reference>
<evidence type="ECO:0000313" key="2">
    <source>
        <dbReference type="EMBL" id="POO51462.1"/>
    </source>
</evidence>
<evidence type="ECO:0000313" key="1">
    <source>
        <dbReference type="EMBL" id="MDX8329828.1"/>
    </source>
</evidence>
<proteinExistence type="predicted"/>
<dbReference type="Pfam" id="PF09550">
    <property type="entry name" value="Phage_TAC_6"/>
    <property type="match status" value="1"/>
</dbReference>
<evidence type="ECO:0000313" key="4">
    <source>
        <dbReference type="Proteomes" id="UP001277561"/>
    </source>
</evidence>
<dbReference type="InterPro" id="IPR019056">
    <property type="entry name" value="Phage_TAC_6"/>
</dbReference>
<accession>A0AAE5RXU5</accession>
<dbReference type="InterPro" id="IPR011739">
    <property type="entry name" value="GTA_rcc01693"/>
</dbReference>
<comment type="caution">
    <text evidence="2">The sequence shown here is derived from an EMBL/GenBank/DDBJ whole genome shotgun (WGS) entry which is preliminary data.</text>
</comment>
<name>A0AAE5RXU5_9HYPH</name>
<sequence>MSAAAGSNPDHGAKPFPWGQVIHAGLSLLRLSPNVFWALTPVEFFAMTGGMRPRRDGLDRGGLEGLMRAFPDG</sequence>
<organism evidence="2 3">
    <name type="scientific">Agrobacterium rosae</name>
    <dbReference type="NCBI Taxonomy" id="1972867"/>
    <lineage>
        <taxon>Bacteria</taxon>
        <taxon>Pseudomonadati</taxon>
        <taxon>Pseudomonadota</taxon>
        <taxon>Alphaproteobacteria</taxon>
        <taxon>Hyphomicrobiales</taxon>
        <taxon>Rhizobiaceae</taxon>
        <taxon>Rhizobium/Agrobacterium group</taxon>
        <taxon>Agrobacterium</taxon>
    </lineage>
</organism>
<dbReference type="EMBL" id="NXEJ01000006">
    <property type="protein sequence ID" value="POO51462.1"/>
    <property type="molecule type" value="Genomic_DNA"/>
</dbReference>
<evidence type="ECO:0000313" key="3">
    <source>
        <dbReference type="Proteomes" id="UP000237447"/>
    </source>
</evidence>
<reference evidence="2 3" key="1">
    <citation type="journal article" date="2018" name="Syst. Appl. Microbiol.">
        <title>Agrobacterium rosae sp. nov., isolated from galls on different agricultural crops.</title>
        <authorList>
            <person name="Kuzmanovic N."/>
            <person name="Pulawska J."/>
            <person name="Smalla K."/>
            <person name="Nesme X."/>
        </authorList>
    </citation>
    <scope>NUCLEOTIDE SEQUENCE [LARGE SCALE GENOMIC DNA]</scope>
    <source>
        <strain evidence="2 3">NCPPB 1650</strain>
    </source>
</reference>
<dbReference type="Proteomes" id="UP001277561">
    <property type="component" value="Unassembled WGS sequence"/>
</dbReference>
<keyword evidence="4" id="KW-1185">Reference proteome</keyword>
<dbReference type="Proteomes" id="UP000237447">
    <property type="component" value="Unassembled WGS sequence"/>
</dbReference>